<reference evidence="2" key="1">
    <citation type="journal article" date="2023" name="Comput. Struct. Biotechnol. J.">
        <title>Discovery of a novel marine Bacteroidetes with a rich repertoire of carbohydrate-active enzymes.</title>
        <authorList>
            <person name="Chen B."/>
            <person name="Liu G."/>
            <person name="Chen Q."/>
            <person name="Wang H."/>
            <person name="Liu L."/>
            <person name="Tang K."/>
        </authorList>
    </citation>
    <scope>NUCLEOTIDE SEQUENCE</scope>
    <source>
        <strain evidence="2">TK19036</strain>
    </source>
</reference>
<protein>
    <recommendedName>
        <fullName evidence="3">Lipoprotein</fullName>
    </recommendedName>
</protein>
<name>A0AA49GJ79_9BACT</name>
<dbReference type="AlphaFoldDB" id="A0AA49GJ79"/>
<organism evidence="2">
    <name type="scientific">Roseihalotalea indica</name>
    <dbReference type="NCBI Taxonomy" id="2867963"/>
    <lineage>
        <taxon>Bacteria</taxon>
        <taxon>Pseudomonadati</taxon>
        <taxon>Bacteroidota</taxon>
        <taxon>Cytophagia</taxon>
        <taxon>Cytophagales</taxon>
        <taxon>Catalimonadaceae</taxon>
        <taxon>Roseihalotalea</taxon>
    </lineage>
</organism>
<evidence type="ECO:0000313" key="2">
    <source>
        <dbReference type="EMBL" id="WKN35023.1"/>
    </source>
</evidence>
<evidence type="ECO:0008006" key="3">
    <source>
        <dbReference type="Google" id="ProtNLM"/>
    </source>
</evidence>
<gene>
    <name evidence="2" type="ORF">K4G66_21840</name>
</gene>
<dbReference type="EMBL" id="CP120682">
    <property type="protein sequence ID" value="WKN35023.1"/>
    <property type="molecule type" value="Genomic_DNA"/>
</dbReference>
<proteinExistence type="predicted"/>
<accession>A0AA49GJ79</accession>
<feature type="coiled-coil region" evidence="1">
    <location>
        <begin position="93"/>
        <end position="173"/>
    </location>
</feature>
<sequence>MEKYAFILSVGVLFVGCNHQELENKLTELEAERQEMMAATEYKDATITKFMESMASVENNLREIRAREMNIEVTQGEKDLSTEETEKRIVADIEAIDALLAENRKTIQRLNQQLAGAYGKNAKLNKTMTKLKDDLMQEIQQRETEISSLKSTLVAMEMKIDTLNTNVADLEKTNISKDSLIQERITELHEAYFIAGTSKELEEKSVIDKRGGILGLGRTTTLADNYNAGEFTKIDTREQITFPLPSEHVKLATAHPAGSYQIKHDDSSESANLIIQDPEKFWESSKYLVMVVK</sequence>
<reference evidence="2" key="2">
    <citation type="journal article" date="2024" name="Antonie Van Leeuwenhoek">
        <title>Roseihalotalea indica gen. nov., sp. nov., a halophilic Bacteroidetes from mesopelagic Southwest Indian Ocean with higher carbohydrate metabolic potential.</title>
        <authorList>
            <person name="Chen B."/>
            <person name="Zhang M."/>
            <person name="Lin D."/>
            <person name="Ye J."/>
            <person name="Tang K."/>
        </authorList>
    </citation>
    <scope>NUCLEOTIDE SEQUENCE</scope>
    <source>
        <strain evidence="2">TK19036</strain>
    </source>
</reference>
<feature type="coiled-coil region" evidence="1">
    <location>
        <begin position="12"/>
        <end position="67"/>
    </location>
</feature>
<evidence type="ECO:0000256" key="1">
    <source>
        <dbReference type="SAM" id="Coils"/>
    </source>
</evidence>
<keyword evidence="1" id="KW-0175">Coiled coil</keyword>
<dbReference type="PROSITE" id="PS51257">
    <property type="entry name" value="PROKAR_LIPOPROTEIN"/>
    <property type="match status" value="1"/>
</dbReference>